<name>A0ABV1CXD9_9FIRM</name>
<dbReference type="Proteomes" id="UP001433088">
    <property type="component" value="Unassembled WGS sequence"/>
</dbReference>
<accession>A0ABV1CXD9</accession>
<keyword evidence="2" id="KW-1185">Reference proteome</keyword>
<evidence type="ECO:0000313" key="2">
    <source>
        <dbReference type="Proteomes" id="UP001433088"/>
    </source>
</evidence>
<dbReference type="RefSeq" id="WP_349173586.1">
    <property type="nucleotide sequence ID" value="NZ_JBBMEU010000033.1"/>
</dbReference>
<proteinExistence type="predicted"/>
<reference evidence="1 2" key="1">
    <citation type="submission" date="2024-03" db="EMBL/GenBank/DDBJ databases">
        <title>Human intestinal bacterial collection.</title>
        <authorList>
            <person name="Pauvert C."/>
            <person name="Hitch T.C.A."/>
            <person name="Clavel T."/>
        </authorList>
    </citation>
    <scope>NUCLEOTIDE SEQUENCE [LARGE SCALE GENOMIC DNA]</scope>
    <source>
        <strain evidence="1 2">CLA-AA-H81</strain>
    </source>
</reference>
<sequence>MTIDEFRIKLQNMTSCADCPYPESCGFRDDNWRDRADHVVGPCGQQHCWLEDDDDFADVRMRDFPKD</sequence>
<protein>
    <submittedName>
        <fullName evidence="1">Uncharacterized protein</fullName>
    </submittedName>
</protein>
<dbReference type="EMBL" id="JBBMEU010000033">
    <property type="protein sequence ID" value="MEQ2422430.1"/>
    <property type="molecule type" value="Genomic_DNA"/>
</dbReference>
<organism evidence="1 2">
    <name type="scientific">Megasphaera intestinihominis</name>
    <dbReference type="NCBI Taxonomy" id="3133159"/>
    <lineage>
        <taxon>Bacteria</taxon>
        <taxon>Bacillati</taxon>
        <taxon>Bacillota</taxon>
        <taxon>Negativicutes</taxon>
        <taxon>Veillonellales</taxon>
        <taxon>Veillonellaceae</taxon>
        <taxon>Megasphaera</taxon>
    </lineage>
</organism>
<evidence type="ECO:0000313" key="1">
    <source>
        <dbReference type="EMBL" id="MEQ2422430.1"/>
    </source>
</evidence>
<gene>
    <name evidence="1" type="ORF">WMO23_06745</name>
</gene>
<comment type="caution">
    <text evidence="1">The sequence shown here is derived from an EMBL/GenBank/DDBJ whole genome shotgun (WGS) entry which is preliminary data.</text>
</comment>